<evidence type="ECO:0000313" key="2">
    <source>
        <dbReference type="EMBL" id="CEP19959.1"/>
    </source>
</evidence>
<feature type="compositionally biased region" description="Polar residues" evidence="1">
    <location>
        <begin position="310"/>
        <end position="360"/>
    </location>
</feature>
<dbReference type="STRING" id="35722.A0A0B7NXR9"/>
<accession>A0A0B7NXR9</accession>
<feature type="region of interest" description="Disordered" evidence="1">
    <location>
        <begin position="116"/>
        <end position="164"/>
    </location>
</feature>
<sequence>MTDYRSNNHVHGWLKDVPGYRENYRNQREMMQQDVSKKIVVPQKERPSSLASISSADSVNLDDLINANFTTDMDDETDLSALATLELDDSNEDFWKMDNMFNHHIPIAVKSTEKPKTLLDSSNRSRYESEEESGSYNTSAEDLHESPPYNNTTEPSNFVGPLDIHHTTPAADYYDMRFSNTHPSSPTCPLKRSDRFGSFSSEHSLNSVSTVVAASRNNNAQRQNMYPSASTSTSSVSSHSTSKTSHSSYLSRPSITKSDSSTTRLNGSSRRPSLVSSISENTSAFASSGTRLPSRSVSQIGLARRATHIPTLSSTGTKAASLLPSPTKTGPTPQRTKSTASLLAHKSSTGNLSRSASRIGQPSARASHIPSPSTKRSTTSLGMSSIFSPQKPQQKYTSEKESYSRPSTSMSTASKPSPTKSCLRMPSVIRTPTSSKSSGGLKAPSSRTLYK</sequence>
<dbReference type="Proteomes" id="UP000054107">
    <property type="component" value="Unassembled WGS sequence"/>
</dbReference>
<feature type="compositionally biased region" description="Polar residues" evidence="1">
    <location>
        <begin position="249"/>
        <end position="267"/>
    </location>
</feature>
<name>A0A0B7NXR9_9FUNG</name>
<feature type="region of interest" description="Disordered" evidence="1">
    <location>
        <begin position="310"/>
        <end position="451"/>
    </location>
</feature>
<organism evidence="2 3">
    <name type="scientific">Parasitella parasitica</name>
    <dbReference type="NCBI Taxonomy" id="35722"/>
    <lineage>
        <taxon>Eukaryota</taxon>
        <taxon>Fungi</taxon>
        <taxon>Fungi incertae sedis</taxon>
        <taxon>Mucoromycota</taxon>
        <taxon>Mucoromycotina</taxon>
        <taxon>Mucoromycetes</taxon>
        <taxon>Mucorales</taxon>
        <taxon>Mucorineae</taxon>
        <taxon>Mucoraceae</taxon>
        <taxon>Parasitella</taxon>
    </lineage>
</organism>
<dbReference type="EMBL" id="LN734156">
    <property type="protein sequence ID" value="CEP19959.1"/>
    <property type="molecule type" value="Genomic_DNA"/>
</dbReference>
<feature type="compositionally biased region" description="Low complexity" evidence="1">
    <location>
        <begin position="217"/>
        <end position="248"/>
    </location>
</feature>
<feature type="region of interest" description="Disordered" evidence="1">
    <location>
        <begin position="217"/>
        <end position="278"/>
    </location>
</feature>
<proteinExistence type="predicted"/>
<feature type="compositionally biased region" description="Basic and acidic residues" evidence="1">
    <location>
        <begin position="116"/>
        <end position="128"/>
    </location>
</feature>
<dbReference type="OrthoDB" id="2290647at2759"/>
<evidence type="ECO:0000256" key="1">
    <source>
        <dbReference type="SAM" id="MobiDB-lite"/>
    </source>
</evidence>
<reference evidence="2 3" key="1">
    <citation type="submission" date="2014-09" db="EMBL/GenBank/DDBJ databases">
        <authorList>
            <person name="Ellenberger Sabrina"/>
        </authorList>
    </citation>
    <scope>NUCLEOTIDE SEQUENCE [LARGE SCALE GENOMIC DNA]</scope>
    <source>
        <strain evidence="2 3">CBS 412.66</strain>
    </source>
</reference>
<feature type="compositionally biased region" description="Polar residues" evidence="1">
    <location>
        <begin position="370"/>
        <end position="396"/>
    </location>
</feature>
<evidence type="ECO:0000313" key="3">
    <source>
        <dbReference type="Proteomes" id="UP000054107"/>
    </source>
</evidence>
<feature type="compositionally biased region" description="Low complexity" evidence="1">
    <location>
        <begin position="268"/>
        <end position="278"/>
    </location>
</feature>
<protein>
    <submittedName>
        <fullName evidence="2">Uncharacterized protein</fullName>
    </submittedName>
</protein>
<gene>
    <name evidence="2" type="primary">PARPA_14278.1 scaffold 49064</name>
</gene>
<dbReference type="AlphaFoldDB" id="A0A0B7NXR9"/>
<keyword evidence="3" id="KW-1185">Reference proteome</keyword>
<feature type="compositionally biased region" description="Polar residues" evidence="1">
    <location>
        <begin position="404"/>
        <end position="420"/>
    </location>
</feature>